<reference evidence="1 2" key="1">
    <citation type="submission" date="2017-04" db="EMBL/GenBank/DDBJ databases">
        <authorList>
            <person name="Afonso C.L."/>
            <person name="Miller P.J."/>
            <person name="Scott M.A."/>
            <person name="Spackman E."/>
            <person name="Goraichik I."/>
            <person name="Dimitrov K.M."/>
            <person name="Suarez D.L."/>
            <person name="Swayne D.E."/>
        </authorList>
    </citation>
    <scope>NUCLEOTIDE SEQUENCE [LARGE SCALE GENOMIC DNA]</scope>
    <source>
        <strain evidence="1 2">DSM 26133</strain>
    </source>
</reference>
<gene>
    <name evidence="1" type="ORF">SAMN04488029_3395</name>
</gene>
<dbReference type="AlphaFoldDB" id="A0A1W2GMU0"/>
<dbReference type="EMBL" id="FWYF01000004">
    <property type="protein sequence ID" value="SMD37658.1"/>
    <property type="molecule type" value="Genomic_DNA"/>
</dbReference>
<protein>
    <submittedName>
        <fullName evidence="1">Uncharacterized protein</fullName>
    </submittedName>
</protein>
<keyword evidence="2" id="KW-1185">Reference proteome</keyword>
<dbReference type="Proteomes" id="UP000192472">
    <property type="component" value="Unassembled WGS sequence"/>
</dbReference>
<evidence type="ECO:0000313" key="2">
    <source>
        <dbReference type="Proteomes" id="UP000192472"/>
    </source>
</evidence>
<evidence type="ECO:0000313" key="1">
    <source>
        <dbReference type="EMBL" id="SMD37658.1"/>
    </source>
</evidence>
<proteinExistence type="predicted"/>
<accession>A0A1W2GMU0</accession>
<sequence length="186" mass="20055">MQVSAEAPSLSCCLHLGCHPHGSLLCLLLPPLYSSLRFVPFSRNASTGCQCLCSPAGRCGLQAVMLFASTLWYPWHNPSLIPGQCAKGKKSRQPLCSSVPLRAFVKIEKITKALHSTSHIASPSSAISGILGLAPLLHSQAARKPTFTFLPTSPTKGSLRLAWSFVYYTTFHSLRPAVFGFPAFPT</sequence>
<organism evidence="1 2">
    <name type="scientific">Reichenbachiella faecimaris</name>
    <dbReference type="NCBI Taxonomy" id="692418"/>
    <lineage>
        <taxon>Bacteria</taxon>
        <taxon>Pseudomonadati</taxon>
        <taxon>Bacteroidota</taxon>
        <taxon>Cytophagia</taxon>
        <taxon>Cytophagales</taxon>
        <taxon>Reichenbachiellaceae</taxon>
        <taxon>Reichenbachiella</taxon>
    </lineage>
</organism>
<name>A0A1W2GMU0_REIFA</name>